<evidence type="ECO:0000313" key="1">
    <source>
        <dbReference type="EMBL" id="EEQ85805.2"/>
    </source>
</evidence>
<evidence type="ECO:0000313" key="2">
    <source>
        <dbReference type="Proteomes" id="UP000002039"/>
    </source>
</evidence>
<dbReference type="GeneID" id="69030539"/>
<proteinExistence type="predicted"/>
<protein>
    <submittedName>
        <fullName evidence="1">Uncharacterized protein</fullName>
    </submittedName>
</protein>
<dbReference type="EMBL" id="EQ999985">
    <property type="protein sequence ID" value="EEQ85805.2"/>
    <property type="molecule type" value="Genomic_DNA"/>
</dbReference>
<reference evidence="2" key="1">
    <citation type="journal article" date="2015" name="PLoS Genet.">
        <title>The dynamic genome and transcriptome of the human fungal pathogen Blastomyces and close relative Emmonsia.</title>
        <authorList>
            <person name="Munoz J.F."/>
            <person name="Gauthier G.M."/>
            <person name="Desjardins C.A."/>
            <person name="Gallo J.E."/>
            <person name="Holder J."/>
            <person name="Sullivan T.D."/>
            <person name="Marty A.J."/>
            <person name="Carmen J.C."/>
            <person name="Chen Z."/>
            <person name="Ding L."/>
            <person name="Gujja S."/>
            <person name="Magrini V."/>
            <person name="Misas E."/>
            <person name="Mitreva M."/>
            <person name="Priest M."/>
            <person name="Saif S."/>
            <person name="Whiston E.A."/>
            <person name="Young S."/>
            <person name="Zeng Q."/>
            <person name="Goldman W.E."/>
            <person name="Mardis E.R."/>
            <person name="Taylor J.W."/>
            <person name="McEwen J.G."/>
            <person name="Clay O.K."/>
            <person name="Klein B.S."/>
            <person name="Cuomo C.A."/>
        </authorList>
    </citation>
    <scope>NUCLEOTIDE SEQUENCE [LARGE SCALE GENOMIC DNA]</scope>
    <source>
        <strain evidence="2">ER-3 / ATCC MYA-2586</strain>
    </source>
</reference>
<keyword evidence="2" id="KW-1185">Reference proteome</keyword>
<name>A0ABP2ERF2_AJEDR</name>
<dbReference type="RefSeq" id="XP_045273474.1">
    <property type="nucleotide sequence ID" value="XM_045424851.1"/>
</dbReference>
<sequence>MCSFVDVLVALMRVDQASQPLRITSSGSVNRWRHCHCTSSYYSITAESEKLLVLITNPPHCKHNYRTCAGLPDGWYTTLSDSYEPWLMGWWKGLDNKAQISMTLSKMNNCDNRTFTSFTNYMHMYL</sequence>
<dbReference type="Proteomes" id="UP000002039">
    <property type="component" value="Unassembled WGS sequence"/>
</dbReference>
<accession>A0ABP2ERF2</accession>
<gene>
    <name evidence="1" type="ORF">BDCG_09074</name>
</gene>
<organism evidence="1 2">
    <name type="scientific">Ajellomyces dermatitidis (strain ER-3 / ATCC MYA-2586)</name>
    <name type="common">Blastomyces dermatitidis</name>
    <dbReference type="NCBI Taxonomy" id="559297"/>
    <lineage>
        <taxon>Eukaryota</taxon>
        <taxon>Fungi</taxon>
        <taxon>Dikarya</taxon>
        <taxon>Ascomycota</taxon>
        <taxon>Pezizomycotina</taxon>
        <taxon>Eurotiomycetes</taxon>
        <taxon>Eurotiomycetidae</taxon>
        <taxon>Onygenales</taxon>
        <taxon>Ajellomycetaceae</taxon>
        <taxon>Blastomyces</taxon>
    </lineage>
</organism>